<feature type="transmembrane region" description="Helical" evidence="1">
    <location>
        <begin position="307"/>
        <end position="327"/>
    </location>
</feature>
<dbReference type="RefSeq" id="WP_008838420.1">
    <property type="nucleotide sequence ID" value="NZ_AHAM01000204.1"/>
</dbReference>
<feature type="transmembrane region" description="Helical" evidence="1">
    <location>
        <begin position="99"/>
        <end position="120"/>
    </location>
</feature>
<accession>H0HXB3</accession>
<dbReference type="Proteomes" id="UP000003250">
    <property type="component" value="Unassembled WGS sequence"/>
</dbReference>
<dbReference type="InterPro" id="IPR050879">
    <property type="entry name" value="Acyltransferase_3"/>
</dbReference>
<dbReference type="Pfam" id="PF01757">
    <property type="entry name" value="Acyl_transf_3"/>
    <property type="match status" value="1"/>
</dbReference>
<dbReference type="InterPro" id="IPR002656">
    <property type="entry name" value="Acyl_transf_3_dom"/>
</dbReference>
<reference evidence="4 5" key="1">
    <citation type="journal article" date="2012" name="J. Bacteriol.">
        <title>Draft Genome Sequence of Mesorhizobium alhagi CCNWXJ12-2T, a Novel Salt-Resistant Species Isolated from the Desert of Northwestern China.</title>
        <authorList>
            <person name="Zhou M."/>
            <person name="Chen W."/>
            <person name="Chen H."/>
            <person name="Wei G."/>
        </authorList>
    </citation>
    <scope>NUCLEOTIDE SEQUENCE [LARGE SCALE GENOMIC DNA]</scope>
    <source>
        <strain evidence="4 5">CCNWXJ12-2</strain>
    </source>
</reference>
<dbReference type="GO" id="GO:0016020">
    <property type="term" value="C:membrane"/>
    <property type="evidence" value="ECO:0007669"/>
    <property type="project" value="TreeGrafter"/>
</dbReference>
<organism evidence="4 5">
    <name type="scientific">Mesorhizobium alhagi CCNWXJ12-2</name>
    <dbReference type="NCBI Taxonomy" id="1107882"/>
    <lineage>
        <taxon>Bacteria</taxon>
        <taxon>Pseudomonadati</taxon>
        <taxon>Pseudomonadota</taxon>
        <taxon>Alphaproteobacteria</taxon>
        <taxon>Hyphomicrobiales</taxon>
        <taxon>Phyllobacteriaceae</taxon>
        <taxon>Allomesorhizobium</taxon>
    </lineage>
</organism>
<dbReference type="GO" id="GO:0009103">
    <property type="term" value="P:lipopolysaccharide biosynthetic process"/>
    <property type="evidence" value="ECO:0007669"/>
    <property type="project" value="TreeGrafter"/>
</dbReference>
<dbReference type="OrthoDB" id="9796461at2"/>
<dbReference type="PANTHER" id="PTHR23028">
    <property type="entry name" value="ACETYLTRANSFERASE"/>
    <property type="match status" value="1"/>
</dbReference>
<feature type="transmembrane region" description="Helical" evidence="1">
    <location>
        <begin position="34"/>
        <end position="54"/>
    </location>
</feature>
<feature type="transmembrane region" description="Helical" evidence="1">
    <location>
        <begin position="12"/>
        <end position="28"/>
    </location>
</feature>
<dbReference type="AlphaFoldDB" id="H0HXB3"/>
<feature type="transmembrane region" description="Helical" evidence="1">
    <location>
        <begin position="339"/>
        <end position="358"/>
    </location>
</feature>
<dbReference type="PANTHER" id="PTHR23028:SF53">
    <property type="entry name" value="ACYL_TRANSF_3 DOMAIN-CONTAINING PROTEIN"/>
    <property type="match status" value="1"/>
</dbReference>
<gene>
    <name evidence="4" type="ORF">MAXJ12_24162</name>
</gene>
<evidence type="ECO:0000313" key="4">
    <source>
        <dbReference type="EMBL" id="EHK54710.1"/>
    </source>
</evidence>
<keyword evidence="1" id="KW-1133">Transmembrane helix</keyword>
<name>H0HXB3_9HYPH</name>
<proteinExistence type="predicted"/>
<feature type="transmembrane region" description="Helical" evidence="1">
    <location>
        <begin position="242"/>
        <end position="260"/>
    </location>
</feature>
<evidence type="ECO:0008006" key="6">
    <source>
        <dbReference type="Google" id="ProtNLM"/>
    </source>
</evidence>
<feature type="domain" description="Acyltransferase 3" evidence="2">
    <location>
        <begin position="9"/>
        <end position="323"/>
    </location>
</feature>
<evidence type="ECO:0000259" key="3">
    <source>
        <dbReference type="Pfam" id="PF19040"/>
    </source>
</evidence>
<evidence type="ECO:0000313" key="5">
    <source>
        <dbReference type="Proteomes" id="UP000003250"/>
    </source>
</evidence>
<feature type="transmembrane region" description="Helical" evidence="1">
    <location>
        <begin position="163"/>
        <end position="183"/>
    </location>
</feature>
<keyword evidence="1" id="KW-0812">Transmembrane</keyword>
<evidence type="ECO:0000256" key="1">
    <source>
        <dbReference type="SAM" id="Phobius"/>
    </source>
</evidence>
<evidence type="ECO:0000259" key="2">
    <source>
        <dbReference type="Pfam" id="PF01757"/>
    </source>
</evidence>
<feature type="transmembrane region" description="Helical" evidence="1">
    <location>
        <begin position="281"/>
        <end position="301"/>
    </location>
</feature>
<dbReference type="EMBL" id="AHAM01000204">
    <property type="protein sequence ID" value="EHK54710.1"/>
    <property type="molecule type" value="Genomic_DNA"/>
</dbReference>
<dbReference type="Pfam" id="PF19040">
    <property type="entry name" value="SGNH"/>
    <property type="match status" value="1"/>
</dbReference>
<feature type="transmembrane region" description="Helical" evidence="1">
    <location>
        <begin position="75"/>
        <end position="93"/>
    </location>
</feature>
<dbReference type="InterPro" id="IPR043968">
    <property type="entry name" value="SGNH"/>
</dbReference>
<sequence length="624" mass="69551">MNRFDYRPDIDGLRAFAVSTVVLFHAGFSTLSGGYVGVDVFFVISGYLITKLIVEQVRAGTFSFSDFYARRARRLFPALFSTIFVTFVCAAFIQGPEDFRGFSGSSAMAILSLSNVYFWMQSGYFDAAATTKPLLHTWSLGVEEQFYLIWPAIISALMRKGRLALLAVAVLGLISFTACLLAMRLDLTAAFFLTPFRIFEFACGAALVWAKTPGRLSSDIAYTTGGLAVLYAVLQFDAGTSFPGWHAALPTLGAAMMIYGGRKAVAALPFKTVPAQLLGRASYSIYLVHWPIVVFWLHITGRDLDTFQGVAAIALSILLGYLLHSFIERPLRYSHALQGQRLVTISALAAALIVAPSWQSWATKGWTWRLPKTLRRVNSYNIDVLTKYVWANHIRLSSNTFKPGRKHILIVGDSQSADFTNILLEGNHERDVDIVTYAFNYGCNTPYADNPQYWNQENIYTSSDPSLEQKCQERIEAFLSSPALKQADVVIVAFLWERFGARRMRAAADKIESISPSRVYVLGRKNLLKSSIDFVNMNGKLDGLGSLAAQYKSSETLSINKMLAQQFGNRYLDIFSSVCPHQDMCVVLDEKQNPLFYDAAHLTPSGARYFAKHAFRKLVELTNL</sequence>
<keyword evidence="1" id="KW-0472">Membrane</keyword>
<protein>
    <recommendedName>
        <fullName evidence="6">Acyltransferase 3</fullName>
    </recommendedName>
</protein>
<dbReference type="PATRIC" id="fig|1107882.3.peg.4683"/>
<feature type="domain" description="SGNH" evidence="3">
    <location>
        <begin position="403"/>
        <end position="612"/>
    </location>
</feature>
<keyword evidence="5" id="KW-1185">Reference proteome</keyword>
<dbReference type="GO" id="GO:0016747">
    <property type="term" value="F:acyltransferase activity, transferring groups other than amino-acyl groups"/>
    <property type="evidence" value="ECO:0007669"/>
    <property type="project" value="InterPro"/>
</dbReference>